<dbReference type="Gramene" id="Os12t0559000-00">
    <property type="protein sequence ID" value="Os12t0559000-00"/>
    <property type="gene ID" value="Os12g0559000"/>
</dbReference>
<dbReference type="EMBL" id="AP014968">
    <property type="protein sequence ID" value="BAT17624.1"/>
    <property type="molecule type" value="Genomic_DNA"/>
</dbReference>
<dbReference type="InParanoid" id="A0A0P0YB88"/>
<sequence length="70" mass="7597">SSVRLRASFIHRCRSGALFRWCWWGYSVSAASAVTPRLTCATVPKPQPPGSSRPLHLHPSHVVPHPAGGL</sequence>
<accession>A0A0P0YB88</accession>
<organism evidence="2 3">
    <name type="scientific">Oryza sativa subsp. japonica</name>
    <name type="common">Rice</name>
    <dbReference type="NCBI Taxonomy" id="39947"/>
    <lineage>
        <taxon>Eukaryota</taxon>
        <taxon>Viridiplantae</taxon>
        <taxon>Streptophyta</taxon>
        <taxon>Embryophyta</taxon>
        <taxon>Tracheophyta</taxon>
        <taxon>Spermatophyta</taxon>
        <taxon>Magnoliopsida</taxon>
        <taxon>Liliopsida</taxon>
        <taxon>Poales</taxon>
        <taxon>Poaceae</taxon>
        <taxon>BOP clade</taxon>
        <taxon>Oryzoideae</taxon>
        <taxon>Oryzeae</taxon>
        <taxon>Oryzinae</taxon>
        <taxon>Oryza</taxon>
        <taxon>Oryza sativa</taxon>
    </lineage>
</organism>
<evidence type="ECO:0000313" key="2">
    <source>
        <dbReference type="EMBL" id="BAT17624.1"/>
    </source>
</evidence>
<feature type="region of interest" description="Disordered" evidence="1">
    <location>
        <begin position="44"/>
        <end position="70"/>
    </location>
</feature>
<reference evidence="2 3" key="3">
    <citation type="journal article" date="2013" name="Rice">
        <title>Improvement of the Oryza sativa Nipponbare reference genome using next generation sequence and optical map data.</title>
        <authorList>
            <person name="Kawahara Y."/>
            <person name="de la Bastide M."/>
            <person name="Hamilton J.P."/>
            <person name="Kanamori H."/>
            <person name="McCombie W.R."/>
            <person name="Ouyang S."/>
            <person name="Schwartz D.C."/>
            <person name="Tanaka T."/>
            <person name="Wu J."/>
            <person name="Zhou S."/>
            <person name="Childs K.L."/>
            <person name="Davidson R.M."/>
            <person name="Lin H."/>
            <person name="Quesada-Ocampo L."/>
            <person name="Vaillancourt B."/>
            <person name="Sakai H."/>
            <person name="Lee S.S."/>
            <person name="Kim J."/>
            <person name="Numa H."/>
            <person name="Itoh T."/>
            <person name="Buell C.R."/>
            <person name="Matsumoto T."/>
        </authorList>
    </citation>
    <scope>NUCLEOTIDE SEQUENCE [LARGE SCALE GENOMIC DNA]</scope>
    <source>
        <strain evidence="3">cv. Nipponbare</strain>
    </source>
</reference>
<name>A0A0P0YB88_ORYSJ</name>
<dbReference type="AlphaFoldDB" id="A0A0P0YB88"/>
<dbReference type="Proteomes" id="UP000059680">
    <property type="component" value="Chromosome 12"/>
</dbReference>
<protein>
    <submittedName>
        <fullName evidence="2">Os12g0559000 protein</fullName>
    </submittedName>
</protein>
<evidence type="ECO:0000256" key="1">
    <source>
        <dbReference type="SAM" id="MobiDB-lite"/>
    </source>
</evidence>
<dbReference type="PaxDb" id="39947-A0A0P0YB88"/>
<keyword evidence="3" id="KW-1185">Reference proteome</keyword>
<reference evidence="3" key="1">
    <citation type="journal article" date="2005" name="Nature">
        <title>The map-based sequence of the rice genome.</title>
        <authorList>
            <consortium name="International rice genome sequencing project (IRGSP)"/>
            <person name="Matsumoto T."/>
            <person name="Wu J."/>
            <person name="Kanamori H."/>
            <person name="Katayose Y."/>
            <person name="Fujisawa M."/>
            <person name="Namiki N."/>
            <person name="Mizuno H."/>
            <person name="Yamamoto K."/>
            <person name="Antonio B.A."/>
            <person name="Baba T."/>
            <person name="Sakata K."/>
            <person name="Nagamura Y."/>
            <person name="Aoki H."/>
            <person name="Arikawa K."/>
            <person name="Arita K."/>
            <person name="Bito T."/>
            <person name="Chiden Y."/>
            <person name="Fujitsuka N."/>
            <person name="Fukunaka R."/>
            <person name="Hamada M."/>
            <person name="Harada C."/>
            <person name="Hayashi A."/>
            <person name="Hijishita S."/>
            <person name="Honda M."/>
            <person name="Hosokawa S."/>
            <person name="Ichikawa Y."/>
            <person name="Idonuma A."/>
            <person name="Iijima M."/>
            <person name="Ikeda M."/>
            <person name="Ikeno M."/>
            <person name="Ito K."/>
            <person name="Ito S."/>
            <person name="Ito T."/>
            <person name="Ito Y."/>
            <person name="Ito Y."/>
            <person name="Iwabuchi A."/>
            <person name="Kamiya K."/>
            <person name="Karasawa W."/>
            <person name="Kurita K."/>
            <person name="Katagiri S."/>
            <person name="Kikuta A."/>
            <person name="Kobayashi H."/>
            <person name="Kobayashi N."/>
            <person name="Machita K."/>
            <person name="Maehara T."/>
            <person name="Masukawa M."/>
            <person name="Mizubayashi T."/>
            <person name="Mukai Y."/>
            <person name="Nagasaki H."/>
            <person name="Nagata Y."/>
            <person name="Naito S."/>
            <person name="Nakashima M."/>
            <person name="Nakama Y."/>
            <person name="Nakamichi Y."/>
            <person name="Nakamura M."/>
            <person name="Meguro A."/>
            <person name="Negishi M."/>
            <person name="Ohta I."/>
            <person name="Ohta T."/>
            <person name="Okamoto M."/>
            <person name="Ono N."/>
            <person name="Saji S."/>
            <person name="Sakaguchi M."/>
            <person name="Sakai K."/>
            <person name="Shibata M."/>
            <person name="Shimokawa T."/>
            <person name="Song J."/>
            <person name="Takazaki Y."/>
            <person name="Terasawa K."/>
            <person name="Tsugane M."/>
            <person name="Tsuji K."/>
            <person name="Ueda S."/>
            <person name="Waki K."/>
            <person name="Yamagata H."/>
            <person name="Yamamoto M."/>
            <person name="Yamamoto S."/>
            <person name="Yamane H."/>
            <person name="Yoshiki S."/>
            <person name="Yoshihara R."/>
            <person name="Yukawa K."/>
            <person name="Zhong H."/>
            <person name="Yano M."/>
            <person name="Yuan Q."/>
            <person name="Ouyang S."/>
            <person name="Liu J."/>
            <person name="Jones K.M."/>
            <person name="Gansberger K."/>
            <person name="Moffat K."/>
            <person name="Hill J."/>
            <person name="Bera J."/>
            <person name="Fadrosh D."/>
            <person name="Jin S."/>
            <person name="Johri S."/>
            <person name="Kim M."/>
            <person name="Overton L."/>
            <person name="Reardon M."/>
            <person name="Tsitrin T."/>
            <person name="Vuong H."/>
            <person name="Weaver B."/>
            <person name="Ciecko A."/>
            <person name="Tallon L."/>
            <person name="Jackson J."/>
            <person name="Pai G."/>
            <person name="Aken S.V."/>
            <person name="Utterback T."/>
            <person name="Reidmuller S."/>
            <person name="Feldblyum T."/>
            <person name="Hsiao J."/>
            <person name="Zismann V."/>
            <person name="Iobst S."/>
            <person name="de Vazeille A.R."/>
            <person name="Buell C.R."/>
            <person name="Ying K."/>
            <person name="Li Y."/>
            <person name="Lu T."/>
            <person name="Huang Y."/>
            <person name="Zhao Q."/>
            <person name="Feng Q."/>
            <person name="Zhang L."/>
            <person name="Zhu J."/>
            <person name="Weng Q."/>
            <person name="Mu J."/>
            <person name="Lu Y."/>
            <person name="Fan D."/>
            <person name="Liu Y."/>
            <person name="Guan J."/>
            <person name="Zhang Y."/>
            <person name="Yu S."/>
            <person name="Liu X."/>
            <person name="Zhang Y."/>
            <person name="Hong G."/>
            <person name="Han B."/>
            <person name="Choisne N."/>
            <person name="Demange N."/>
            <person name="Orjeda G."/>
            <person name="Samain S."/>
            <person name="Cattolico L."/>
            <person name="Pelletier E."/>
            <person name="Couloux A."/>
            <person name="Segurens B."/>
            <person name="Wincker P."/>
            <person name="D'Hont A."/>
            <person name="Scarpelli C."/>
            <person name="Weissenbach J."/>
            <person name="Salanoubat M."/>
            <person name="Quetier F."/>
            <person name="Yu Y."/>
            <person name="Kim H.R."/>
            <person name="Rambo T."/>
            <person name="Currie J."/>
            <person name="Collura K."/>
            <person name="Luo M."/>
            <person name="Yang T."/>
            <person name="Ammiraju J.S.S."/>
            <person name="Engler F."/>
            <person name="Soderlund C."/>
            <person name="Wing R.A."/>
            <person name="Palmer L.E."/>
            <person name="de la Bastide M."/>
            <person name="Spiegel L."/>
            <person name="Nascimento L."/>
            <person name="Zutavern T."/>
            <person name="O'Shaughnessy A."/>
            <person name="Dike S."/>
            <person name="Dedhia N."/>
            <person name="Preston R."/>
            <person name="Balija V."/>
            <person name="McCombie W.R."/>
            <person name="Chow T."/>
            <person name="Chen H."/>
            <person name="Chung M."/>
            <person name="Chen C."/>
            <person name="Shaw J."/>
            <person name="Wu H."/>
            <person name="Hsiao K."/>
            <person name="Chao Y."/>
            <person name="Chu M."/>
            <person name="Cheng C."/>
            <person name="Hour A."/>
            <person name="Lee P."/>
            <person name="Lin S."/>
            <person name="Lin Y."/>
            <person name="Liou J."/>
            <person name="Liu S."/>
            <person name="Hsing Y."/>
            <person name="Raghuvanshi S."/>
            <person name="Mohanty A."/>
            <person name="Bharti A.K."/>
            <person name="Gaur A."/>
            <person name="Gupta V."/>
            <person name="Kumar D."/>
            <person name="Ravi V."/>
            <person name="Vij S."/>
            <person name="Kapur A."/>
            <person name="Khurana P."/>
            <person name="Khurana P."/>
            <person name="Khurana J.P."/>
            <person name="Tyagi A.K."/>
            <person name="Gaikwad K."/>
            <person name="Singh A."/>
            <person name="Dalal V."/>
            <person name="Srivastava S."/>
            <person name="Dixit A."/>
            <person name="Pal A.K."/>
            <person name="Ghazi I.A."/>
            <person name="Yadav M."/>
            <person name="Pandit A."/>
            <person name="Bhargava A."/>
            <person name="Sureshbabu K."/>
            <person name="Batra K."/>
            <person name="Sharma T.R."/>
            <person name="Mohapatra T."/>
            <person name="Singh N.K."/>
            <person name="Messing J."/>
            <person name="Nelson A.B."/>
            <person name="Fuks G."/>
            <person name="Kavchok S."/>
            <person name="Keizer G."/>
            <person name="Linton E."/>
            <person name="Llaca V."/>
            <person name="Song R."/>
            <person name="Tanyolac B."/>
            <person name="Young S."/>
            <person name="Ho-Il K."/>
            <person name="Hahn J.H."/>
            <person name="Sangsakoo G."/>
            <person name="Vanavichit A."/>
            <person name="de Mattos Luiz.A.T."/>
            <person name="Zimmer P.D."/>
            <person name="Malone G."/>
            <person name="Dellagostin O."/>
            <person name="de Oliveira A.C."/>
            <person name="Bevan M."/>
            <person name="Bancroft I."/>
            <person name="Minx P."/>
            <person name="Cordum H."/>
            <person name="Wilson R."/>
            <person name="Cheng Z."/>
            <person name="Jin W."/>
            <person name="Jiang J."/>
            <person name="Leong S.A."/>
            <person name="Iwama H."/>
            <person name="Gojobori T."/>
            <person name="Itoh T."/>
            <person name="Niimura Y."/>
            <person name="Fujii Y."/>
            <person name="Habara T."/>
            <person name="Sakai H."/>
            <person name="Sato Y."/>
            <person name="Wilson G."/>
            <person name="Kumar K."/>
            <person name="McCouch S."/>
            <person name="Juretic N."/>
            <person name="Hoen D."/>
            <person name="Wright S."/>
            <person name="Bruskiewich R."/>
            <person name="Bureau T."/>
            <person name="Miyao A."/>
            <person name="Hirochika H."/>
            <person name="Nishikawa T."/>
            <person name="Kadowaki K."/>
            <person name="Sugiura M."/>
            <person name="Burr B."/>
            <person name="Sasaki T."/>
        </authorList>
    </citation>
    <scope>NUCLEOTIDE SEQUENCE [LARGE SCALE GENOMIC DNA]</scope>
    <source>
        <strain evidence="3">cv. Nipponbare</strain>
    </source>
</reference>
<feature type="non-terminal residue" evidence="2">
    <location>
        <position position="70"/>
    </location>
</feature>
<feature type="compositionally biased region" description="Low complexity" evidence="1">
    <location>
        <begin position="60"/>
        <end position="70"/>
    </location>
</feature>
<evidence type="ECO:0000313" key="3">
    <source>
        <dbReference type="Proteomes" id="UP000059680"/>
    </source>
</evidence>
<reference evidence="2 3" key="2">
    <citation type="journal article" date="2013" name="Plant Cell Physiol.">
        <title>Rice Annotation Project Database (RAP-DB): an integrative and interactive database for rice genomics.</title>
        <authorList>
            <person name="Sakai H."/>
            <person name="Lee S.S."/>
            <person name="Tanaka T."/>
            <person name="Numa H."/>
            <person name="Kim J."/>
            <person name="Kawahara Y."/>
            <person name="Wakimoto H."/>
            <person name="Yang C.C."/>
            <person name="Iwamoto M."/>
            <person name="Abe T."/>
            <person name="Yamada Y."/>
            <person name="Muto A."/>
            <person name="Inokuchi H."/>
            <person name="Ikemura T."/>
            <person name="Matsumoto T."/>
            <person name="Sasaki T."/>
            <person name="Itoh T."/>
        </authorList>
    </citation>
    <scope>NUCLEOTIDE SEQUENCE [LARGE SCALE GENOMIC DNA]</scope>
    <source>
        <strain evidence="3">cv. Nipponbare</strain>
    </source>
</reference>
<gene>
    <name evidence="2" type="ordered locus">Os12g0559000</name>
    <name evidence="2" type="ORF">OSNPB_120559000</name>
</gene>
<proteinExistence type="predicted"/>